<comment type="caution">
    <text evidence="2">The sequence shown here is derived from an EMBL/GenBank/DDBJ whole genome shotgun (WGS) entry which is preliminary data.</text>
</comment>
<feature type="region of interest" description="Disordered" evidence="1">
    <location>
        <begin position="78"/>
        <end position="99"/>
    </location>
</feature>
<protein>
    <submittedName>
        <fullName evidence="2">Uncharacterized protein</fullName>
    </submittedName>
</protein>
<accession>A0ABX1U4I1</accession>
<reference evidence="2 3" key="1">
    <citation type="submission" date="2019-03" db="EMBL/GenBank/DDBJ databases">
        <title>Metabolic reconstructions from genomes of highly enriched 'Candidatus Accumulibacter' and 'Candidatus Competibacter' bioreactor populations.</title>
        <authorList>
            <person name="Annavajhala M.K."/>
            <person name="Welles L."/>
            <person name="Abbas B."/>
            <person name="Sorokin D."/>
            <person name="Park H."/>
            <person name="Van Loosdrecht M."/>
            <person name="Chandran K."/>
        </authorList>
    </citation>
    <scope>NUCLEOTIDE SEQUENCE [LARGE SCALE GENOMIC DNA]</scope>
    <source>
        <strain evidence="2 3">SBR_S</strain>
    </source>
</reference>
<dbReference type="RefSeq" id="WP_169068387.1">
    <property type="nucleotide sequence ID" value="NZ_SPMY01000079.1"/>
</dbReference>
<evidence type="ECO:0000313" key="2">
    <source>
        <dbReference type="EMBL" id="NMQ29935.1"/>
    </source>
</evidence>
<name>A0ABX1U4I1_9PROT</name>
<evidence type="ECO:0000313" key="3">
    <source>
        <dbReference type="Proteomes" id="UP000749010"/>
    </source>
</evidence>
<organism evidence="2 3">
    <name type="scientific">Candidatus Accumulibacter phosphatis</name>
    <dbReference type="NCBI Taxonomy" id="327160"/>
    <lineage>
        <taxon>Bacteria</taxon>
        <taxon>Pseudomonadati</taxon>
        <taxon>Pseudomonadota</taxon>
        <taxon>Betaproteobacteria</taxon>
        <taxon>Candidatus Accumulibacter</taxon>
    </lineage>
</organism>
<proteinExistence type="predicted"/>
<sequence length="99" mass="10413">MISASPILIRGNFLPATAKQREDGTRLPRRLRLLAMTVSVDVTTSVTVTLSANKGGRGRLGVAMRAGLRLARCGTWHPPGSLSRSSASASARVSRPSGD</sequence>
<evidence type="ECO:0000256" key="1">
    <source>
        <dbReference type="SAM" id="MobiDB-lite"/>
    </source>
</evidence>
<keyword evidence="3" id="KW-1185">Reference proteome</keyword>
<gene>
    <name evidence="2" type="ORF">E4Q23_20545</name>
</gene>
<dbReference type="EMBL" id="SPMY01000079">
    <property type="protein sequence ID" value="NMQ29935.1"/>
    <property type="molecule type" value="Genomic_DNA"/>
</dbReference>
<dbReference type="Proteomes" id="UP000749010">
    <property type="component" value="Unassembled WGS sequence"/>
</dbReference>